<evidence type="ECO:0000313" key="3">
    <source>
        <dbReference type="Proteomes" id="UP000708208"/>
    </source>
</evidence>
<dbReference type="AlphaFoldDB" id="A0A8J2KBM5"/>
<evidence type="ECO:0000313" key="2">
    <source>
        <dbReference type="EMBL" id="CAG7732669.1"/>
    </source>
</evidence>
<accession>A0A8J2KBM5</accession>
<gene>
    <name evidence="2" type="ORF">AFUS01_LOCUS21167</name>
</gene>
<dbReference type="EMBL" id="CAJVCH010235622">
    <property type="protein sequence ID" value="CAG7732669.1"/>
    <property type="molecule type" value="Genomic_DNA"/>
</dbReference>
<comment type="caution">
    <text evidence="2">The sequence shown here is derived from an EMBL/GenBank/DDBJ whole genome shotgun (WGS) entry which is preliminary data.</text>
</comment>
<reference evidence="2" key="1">
    <citation type="submission" date="2021-06" db="EMBL/GenBank/DDBJ databases">
        <authorList>
            <person name="Hodson N. C."/>
            <person name="Mongue J. A."/>
            <person name="Jaron S. K."/>
        </authorList>
    </citation>
    <scope>NUCLEOTIDE SEQUENCE</scope>
</reference>
<feature type="region of interest" description="Disordered" evidence="1">
    <location>
        <begin position="1"/>
        <end position="32"/>
    </location>
</feature>
<organism evidence="2 3">
    <name type="scientific">Allacma fusca</name>
    <dbReference type="NCBI Taxonomy" id="39272"/>
    <lineage>
        <taxon>Eukaryota</taxon>
        <taxon>Metazoa</taxon>
        <taxon>Ecdysozoa</taxon>
        <taxon>Arthropoda</taxon>
        <taxon>Hexapoda</taxon>
        <taxon>Collembola</taxon>
        <taxon>Symphypleona</taxon>
        <taxon>Sminthuridae</taxon>
        <taxon>Allacma</taxon>
    </lineage>
</organism>
<dbReference type="Proteomes" id="UP000708208">
    <property type="component" value="Unassembled WGS sequence"/>
</dbReference>
<feature type="compositionally biased region" description="Polar residues" evidence="1">
    <location>
        <begin position="1"/>
        <end position="12"/>
    </location>
</feature>
<keyword evidence="3" id="KW-1185">Reference proteome</keyword>
<sequence length="117" mass="11604">MGVGKNSVNGNQFGDFGNGKGTSNSANFGNGDYRVNGSIGTSSVPSLHRTSIPKSGFEPFGAIGASPAIVAPVPLSPLASGFSEGPAAPKSVIPTGAPEYSYVSNASDIGTGNCKIL</sequence>
<proteinExistence type="predicted"/>
<protein>
    <submittedName>
        <fullName evidence="2">Uncharacterized protein</fullName>
    </submittedName>
</protein>
<name>A0A8J2KBM5_9HEXA</name>
<evidence type="ECO:0000256" key="1">
    <source>
        <dbReference type="SAM" id="MobiDB-lite"/>
    </source>
</evidence>